<proteinExistence type="predicted"/>
<protein>
    <submittedName>
        <fullName evidence="2">Uncharacterized protein</fullName>
    </submittedName>
</protein>
<dbReference type="RefSeq" id="XP_636235.1">
    <property type="nucleotide sequence ID" value="XM_631143.1"/>
</dbReference>
<reference evidence="2 3" key="1">
    <citation type="journal article" date="2005" name="Nature">
        <title>The genome of the social amoeba Dictyostelium discoideum.</title>
        <authorList>
            <consortium name="The Dictyostelium discoideum Sequencing Consortium"/>
            <person name="Eichinger L."/>
            <person name="Pachebat J.A."/>
            <person name="Glockner G."/>
            <person name="Rajandream M.A."/>
            <person name="Sucgang R."/>
            <person name="Berriman M."/>
            <person name="Song J."/>
            <person name="Olsen R."/>
            <person name="Szafranski K."/>
            <person name="Xu Q."/>
            <person name="Tunggal B."/>
            <person name="Kummerfeld S."/>
            <person name="Madera M."/>
            <person name="Konfortov B.A."/>
            <person name="Rivero F."/>
            <person name="Bankier A.T."/>
            <person name="Lehmann R."/>
            <person name="Hamlin N."/>
            <person name="Davies R."/>
            <person name="Gaudet P."/>
            <person name="Fey P."/>
            <person name="Pilcher K."/>
            <person name="Chen G."/>
            <person name="Saunders D."/>
            <person name="Sodergren E."/>
            <person name="Davis P."/>
            <person name="Kerhornou A."/>
            <person name="Nie X."/>
            <person name="Hall N."/>
            <person name="Anjard C."/>
            <person name="Hemphill L."/>
            <person name="Bason N."/>
            <person name="Farbrother P."/>
            <person name="Desany B."/>
            <person name="Just E."/>
            <person name="Morio T."/>
            <person name="Rost R."/>
            <person name="Churcher C."/>
            <person name="Cooper J."/>
            <person name="Haydock S."/>
            <person name="van Driessche N."/>
            <person name="Cronin A."/>
            <person name="Goodhead I."/>
            <person name="Muzny D."/>
            <person name="Mourier T."/>
            <person name="Pain A."/>
            <person name="Lu M."/>
            <person name="Harper D."/>
            <person name="Lindsay R."/>
            <person name="Hauser H."/>
            <person name="James K."/>
            <person name="Quiles M."/>
            <person name="Madan Babu M."/>
            <person name="Saito T."/>
            <person name="Buchrieser C."/>
            <person name="Wardroper A."/>
            <person name="Felder M."/>
            <person name="Thangavelu M."/>
            <person name="Johnson D."/>
            <person name="Knights A."/>
            <person name="Loulseged H."/>
            <person name="Mungall K."/>
            <person name="Oliver K."/>
            <person name="Price C."/>
            <person name="Quail M.A."/>
            <person name="Urushihara H."/>
            <person name="Hernandez J."/>
            <person name="Rabbinowitsch E."/>
            <person name="Steffen D."/>
            <person name="Sanders M."/>
            <person name="Ma J."/>
            <person name="Kohara Y."/>
            <person name="Sharp S."/>
            <person name="Simmonds M."/>
            <person name="Spiegler S."/>
            <person name="Tivey A."/>
            <person name="Sugano S."/>
            <person name="White B."/>
            <person name="Walker D."/>
            <person name="Woodward J."/>
            <person name="Winckler T."/>
            <person name="Tanaka Y."/>
            <person name="Shaulsky G."/>
            <person name="Schleicher M."/>
            <person name="Weinstock G."/>
            <person name="Rosenthal A."/>
            <person name="Cox E.C."/>
            <person name="Chisholm R.L."/>
            <person name="Gibbs R."/>
            <person name="Loomis W.F."/>
            <person name="Platzer M."/>
            <person name="Kay R.R."/>
            <person name="Williams J."/>
            <person name="Dear P.H."/>
            <person name="Noegel A.A."/>
            <person name="Barrell B."/>
            <person name="Kuspa A."/>
        </authorList>
    </citation>
    <scope>NUCLEOTIDE SEQUENCE [LARGE SCALE GENOMIC DNA]</scope>
    <source>
        <strain evidence="2 3">AX4</strain>
    </source>
</reference>
<feature type="compositionally biased region" description="Low complexity" evidence="1">
    <location>
        <begin position="133"/>
        <end position="148"/>
    </location>
</feature>
<dbReference type="VEuPathDB" id="AmoebaDB:DDB_G0289405"/>
<gene>
    <name evidence="2" type="ORF">DDB_G0289405</name>
</gene>
<feature type="region of interest" description="Disordered" evidence="1">
    <location>
        <begin position="1"/>
        <end position="53"/>
    </location>
</feature>
<evidence type="ECO:0000313" key="3">
    <source>
        <dbReference type="Proteomes" id="UP000002195"/>
    </source>
</evidence>
<name>Q54HJ8_DICDI</name>
<organism evidence="2 3">
    <name type="scientific">Dictyostelium discoideum</name>
    <name type="common">Social amoeba</name>
    <dbReference type="NCBI Taxonomy" id="44689"/>
    <lineage>
        <taxon>Eukaryota</taxon>
        <taxon>Amoebozoa</taxon>
        <taxon>Evosea</taxon>
        <taxon>Eumycetozoa</taxon>
        <taxon>Dictyostelia</taxon>
        <taxon>Dictyosteliales</taxon>
        <taxon>Dictyosteliaceae</taxon>
        <taxon>Dictyostelium</taxon>
    </lineage>
</organism>
<dbReference type="HOGENOM" id="CLU_1689982_0_0_1"/>
<accession>Q54HJ8</accession>
<dbReference type="PaxDb" id="44689-DDB0188406"/>
<sequence length="156" mass="16843">MLFRLSSSSLFSSSSSSVNGGNNSSTTPTISISLNSSTSDSSTSASSMSSSSSSIEPDEYVITIVLVTEMHTLYSNFSCTIVPFNQTEIIIECYNENSSILTFTESFECNIGYSMKYSLNIPQTTSIDDDINSSKSSINNSSHTNSESLQILNKIN</sequence>
<evidence type="ECO:0000313" key="2">
    <source>
        <dbReference type="EMBL" id="EAL62730.1"/>
    </source>
</evidence>
<dbReference type="InParanoid" id="Q54HJ8"/>
<feature type="region of interest" description="Disordered" evidence="1">
    <location>
        <begin position="132"/>
        <end position="156"/>
    </location>
</feature>
<keyword evidence="3" id="KW-1185">Reference proteome</keyword>
<dbReference type="EMBL" id="AAFI02000140">
    <property type="protein sequence ID" value="EAL62730.1"/>
    <property type="molecule type" value="Genomic_DNA"/>
</dbReference>
<evidence type="ECO:0000256" key="1">
    <source>
        <dbReference type="SAM" id="MobiDB-lite"/>
    </source>
</evidence>
<dbReference type="Proteomes" id="UP000002195">
    <property type="component" value="Unassembled WGS sequence"/>
</dbReference>
<dbReference type="AlphaFoldDB" id="Q54HJ8"/>
<dbReference type="KEGG" id="ddi:DDB_G0289405"/>
<comment type="caution">
    <text evidence="2">The sequence shown here is derived from an EMBL/GenBank/DDBJ whole genome shotgun (WGS) entry which is preliminary data.</text>
</comment>
<dbReference type="GeneID" id="8627124"/>